<dbReference type="InterPro" id="IPR036514">
    <property type="entry name" value="SGNH_hydro_sf"/>
</dbReference>
<evidence type="ECO:0000259" key="1">
    <source>
        <dbReference type="Pfam" id="PF13472"/>
    </source>
</evidence>
<dbReference type="PANTHER" id="PTHR30383:SF5">
    <property type="entry name" value="SGNH HYDROLASE-TYPE ESTERASE DOMAIN-CONTAINING PROTEIN"/>
    <property type="match status" value="1"/>
</dbReference>
<evidence type="ECO:0000313" key="2">
    <source>
        <dbReference type="EMBL" id="KAA1039914.1"/>
    </source>
</evidence>
<protein>
    <submittedName>
        <fullName evidence="2">G-D-S-L family lipolytic protein</fullName>
    </submittedName>
</protein>
<name>A0ABQ6R9D3_9STAP</name>
<sequence>MSGIHNFGLIITAFRTSQDIHLIHCYHLIIHDSRTVKNRYNNIKRGINDQGGIHMRPELLELEKFEEGNPVNKERDKFNRRNEALLYHNDPVGVLFIGDSITAYWDLDSYFELTNGKRIINRGISNDRSMYLKRRFQADALQLKPDYIILSIGVNNTKDLDQQLDQETSDQLVMQITQDIKDMVSMAETQHIPMAITSVTATNRRHLKSFELRAATIKRINDELQQFAQRQRIPYIDYYSRMTLTGDVDCLNPELSDDGLHPHVLGYDIMAQTVVDTLTDVPLKLKHP</sequence>
<accession>A0ABQ6R9D3</accession>
<proteinExistence type="predicted"/>
<gene>
    <name evidence="2" type="ORF">ERX35_002695</name>
</gene>
<dbReference type="InterPro" id="IPR051532">
    <property type="entry name" value="Ester_Hydrolysis_Enzymes"/>
</dbReference>
<dbReference type="EMBL" id="SCWC02000002">
    <property type="protein sequence ID" value="KAA1039914.1"/>
    <property type="molecule type" value="Genomic_DNA"/>
</dbReference>
<dbReference type="PANTHER" id="PTHR30383">
    <property type="entry name" value="THIOESTERASE 1/PROTEASE 1/LYSOPHOSPHOLIPASE L1"/>
    <property type="match status" value="1"/>
</dbReference>
<organism evidence="2 3">
    <name type="scientific">Macrococcus equipercicus</name>
    <dbReference type="NCBI Taxonomy" id="69967"/>
    <lineage>
        <taxon>Bacteria</taxon>
        <taxon>Bacillati</taxon>
        <taxon>Bacillota</taxon>
        <taxon>Bacilli</taxon>
        <taxon>Bacillales</taxon>
        <taxon>Staphylococcaceae</taxon>
        <taxon>Macrococcus</taxon>
    </lineage>
</organism>
<comment type="caution">
    <text evidence="2">The sequence shown here is derived from an EMBL/GenBank/DDBJ whole genome shotgun (WGS) entry which is preliminary data.</text>
</comment>
<dbReference type="Gene3D" id="3.40.50.1110">
    <property type="entry name" value="SGNH hydrolase"/>
    <property type="match status" value="1"/>
</dbReference>
<feature type="domain" description="SGNH hydrolase-type esterase" evidence="1">
    <location>
        <begin position="96"/>
        <end position="269"/>
    </location>
</feature>
<evidence type="ECO:0000313" key="3">
    <source>
        <dbReference type="Proteomes" id="UP000295735"/>
    </source>
</evidence>
<dbReference type="SUPFAM" id="SSF52266">
    <property type="entry name" value="SGNH hydrolase"/>
    <property type="match status" value="1"/>
</dbReference>
<dbReference type="Pfam" id="PF13472">
    <property type="entry name" value="Lipase_GDSL_2"/>
    <property type="match status" value="1"/>
</dbReference>
<keyword evidence="3" id="KW-1185">Reference proteome</keyword>
<reference evidence="2 3" key="1">
    <citation type="submission" date="2019-09" db="EMBL/GenBank/DDBJ databases">
        <authorList>
            <person name="Mazhar S."/>
            <person name="Altermann E."/>
            <person name="Hill C."/>
            <person name="Mcauliffe O."/>
        </authorList>
    </citation>
    <scope>NUCLEOTIDE SEQUENCE [LARGE SCALE GENOMIC DNA]</scope>
    <source>
        <strain evidence="2 3">ATCC 51831</strain>
    </source>
</reference>
<dbReference type="Proteomes" id="UP000295735">
    <property type="component" value="Unassembled WGS sequence"/>
</dbReference>
<dbReference type="InterPro" id="IPR013830">
    <property type="entry name" value="SGNH_hydro"/>
</dbReference>